<protein>
    <recommendedName>
        <fullName evidence="2">GGDEF domain-containing protein</fullName>
    </recommendedName>
</protein>
<reference evidence="3" key="1">
    <citation type="journal article" date="2014" name="Int. J. Syst. Evol. Microbiol.">
        <title>Complete genome sequence of Corynebacterium casei LMG S-19264T (=DSM 44701T), isolated from a smear-ripened cheese.</title>
        <authorList>
            <consortium name="US DOE Joint Genome Institute (JGI-PGF)"/>
            <person name="Walter F."/>
            <person name="Albersmeier A."/>
            <person name="Kalinowski J."/>
            <person name="Ruckert C."/>
        </authorList>
    </citation>
    <scope>NUCLEOTIDE SEQUENCE</scope>
    <source>
        <strain evidence="3">CGMCC 1.15322</strain>
    </source>
</reference>
<organism evidence="3 4">
    <name type="scientific">Polaromonas eurypsychrophila</name>
    <dbReference type="NCBI Taxonomy" id="1614635"/>
    <lineage>
        <taxon>Bacteria</taxon>
        <taxon>Pseudomonadati</taxon>
        <taxon>Pseudomonadota</taxon>
        <taxon>Betaproteobacteria</taxon>
        <taxon>Burkholderiales</taxon>
        <taxon>Comamonadaceae</taxon>
        <taxon>Polaromonas</taxon>
    </lineage>
</organism>
<keyword evidence="1" id="KW-1133">Transmembrane helix</keyword>
<evidence type="ECO:0000256" key="1">
    <source>
        <dbReference type="SAM" id="Phobius"/>
    </source>
</evidence>
<feature type="transmembrane region" description="Helical" evidence="1">
    <location>
        <begin position="38"/>
        <end position="55"/>
    </location>
</feature>
<dbReference type="RefSeq" id="WP_188709116.1">
    <property type="nucleotide sequence ID" value="NZ_BMIG01000010.1"/>
</dbReference>
<feature type="transmembrane region" description="Helical" evidence="1">
    <location>
        <begin position="179"/>
        <end position="199"/>
    </location>
</feature>
<evidence type="ECO:0000313" key="3">
    <source>
        <dbReference type="EMBL" id="GGB05299.1"/>
    </source>
</evidence>
<dbReference type="Pfam" id="PF00990">
    <property type="entry name" value="GGDEF"/>
    <property type="match status" value="1"/>
</dbReference>
<accession>A0A916WIU5</accession>
<dbReference type="SUPFAM" id="SSF55073">
    <property type="entry name" value="Nucleotide cyclase"/>
    <property type="match status" value="1"/>
</dbReference>
<dbReference type="InterPro" id="IPR000160">
    <property type="entry name" value="GGDEF_dom"/>
</dbReference>
<dbReference type="Proteomes" id="UP000620596">
    <property type="component" value="Unassembled WGS sequence"/>
</dbReference>
<comment type="caution">
    <text evidence="3">The sequence shown here is derived from an EMBL/GenBank/DDBJ whole genome shotgun (WGS) entry which is preliminary data.</text>
</comment>
<dbReference type="InterPro" id="IPR043128">
    <property type="entry name" value="Rev_trsase/Diguanyl_cyclase"/>
</dbReference>
<feature type="transmembrane region" description="Helical" evidence="1">
    <location>
        <begin position="67"/>
        <end position="84"/>
    </location>
</feature>
<dbReference type="PANTHER" id="PTHR33121:SF70">
    <property type="entry name" value="SIGNALING PROTEIN YKOW"/>
    <property type="match status" value="1"/>
</dbReference>
<evidence type="ECO:0000313" key="4">
    <source>
        <dbReference type="Proteomes" id="UP000620596"/>
    </source>
</evidence>
<feature type="transmembrane region" description="Helical" evidence="1">
    <location>
        <begin position="120"/>
        <end position="141"/>
    </location>
</feature>
<dbReference type="Gene3D" id="3.30.70.270">
    <property type="match status" value="1"/>
</dbReference>
<dbReference type="AlphaFoldDB" id="A0A916WIU5"/>
<feature type="domain" description="GGDEF" evidence="2">
    <location>
        <begin position="205"/>
        <end position="368"/>
    </location>
</feature>
<feature type="transmembrane region" description="Helical" evidence="1">
    <location>
        <begin position="96"/>
        <end position="114"/>
    </location>
</feature>
<proteinExistence type="predicted"/>
<sequence length="398" mass="43157">MNPAFTPDIFALGVATGVLGLVMLFSLIIAYAYDEPTLFALGGYVLVVTLALLAGRQTGLPLPELESVVLILGPTMVAGLHAWLLRKRQVSAGDKLVIAATVLLALAVAGLRMVDNSPLSILAGSYGLGLLLVFSWLYLCLPAWRISGPWKWWLVLGHLGGLVVAMLFLLGTVDSKASYWPVALMLLLQLPCTYLALVWRSRLLNEGRLRGLAAKVTDPLTGLSSLAVLIDRLRPAISRAQNLKHGGALYLIEVNNLSGLVNELGADSKEKIILEAANRIRRAISDSDTAARITEQLFAVVAQDLQDDGQVDSLATRLLVSGLRIESEFLPGVSLQFRVIATDLKVRVLPDTAAAQAWLRGLVNHFLTWPDTHRSRNILLFSNGQMRRPQSAATNSSF</sequence>
<reference evidence="3" key="2">
    <citation type="submission" date="2020-09" db="EMBL/GenBank/DDBJ databases">
        <authorList>
            <person name="Sun Q."/>
            <person name="Zhou Y."/>
        </authorList>
    </citation>
    <scope>NUCLEOTIDE SEQUENCE</scope>
    <source>
        <strain evidence="3">CGMCC 1.15322</strain>
    </source>
</reference>
<keyword evidence="1" id="KW-0812">Transmembrane</keyword>
<dbReference type="InterPro" id="IPR029787">
    <property type="entry name" value="Nucleotide_cyclase"/>
</dbReference>
<dbReference type="GO" id="GO:0071111">
    <property type="term" value="F:cyclic-guanylate-specific phosphodiesterase activity"/>
    <property type="evidence" value="ECO:0007669"/>
    <property type="project" value="InterPro"/>
</dbReference>
<keyword evidence="1" id="KW-0472">Membrane</keyword>
<dbReference type="PANTHER" id="PTHR33121">
    <property type="entry name" value="CYCLIC DI-GMP PHOSPHODIESTERASE PDEF"/>
    <property type="match status" value="1"/>
</dbReference>
<name>A0A916WIU5_9BURK</name>
<gene>
    <name evidence="3" type="ORF">GCM10011496_27800</name>
</gene>
<dbReference type="InterPro" id="IPR050706">
    <property type="entry name" value="Cyclic-di-GMP_PDE-like"/>
</dbReference>
<dbReference type="EMBL" id="BMIG01000010">
    <property type="protein sequence ID" value="GGB05299.1"/>
    <property type="molecule type" value="Genomic_DNA"/>
</dbReference>
<feature type="transmembrane region" description="Helical" evidence="1">
    <location>
        <begin position="153"/>
        <end position="173"/>
    </location>
</feature>
<dbReference type="SMART" id="SM00267">
    <property type="entry name" value="GGDEF"/>
    <property type="match status" value="1"/>
</dbReference>
<keyword evidence="4" id="KW-1185">Reference proteome</keyword>
<feature type="transmembrane region" description="Helical" evidence="1">
    <location>
        <begin position="12"/>
        <end position="31"/>
    </location>
</feature>
<evidence type="ECO:0000259" key="2">
    <source>
        <dbReference type="SMART" id="SM00267"/>
    </source>
</evidence>